<dbReference type="GO" id="GO:0000287">
    <property type="term" value="F:magnesium ion binding"/>
    <property type="evidence" value="ECO:0007669"/>
    <property type="project" value="UniProtKB-ARBA"/>
</dbReference>
<evidence type="ECO:0000256" key="7">
    <source>
        <dbReference type="RuleBase" id="RU366006"/>
    </source>
</evidence>
<keyword evidence="2 6" id="KW-0479">Metal-binding</keyword>
<dbReference type="EC" id="5.1.1.-" evidence="7"/>
<gene>
    <name evidence="9" type="ORF">DQL93_02505</name>
</gene>
<dbReference type="Gene3D" id="3.20.20.120">
    <property type="entry name" value="Enolase-like C-terminal domain"/>
    <property type="match status" value="1"/>
</dbReference>
<evidence type="ECO:0000256" key="2">
    <source>
        <dbReference type="ARBA" id="ARBA00022723"/>
    </source>
</evidence>
<proteinExistence type="inferred from homology"/>
<dbReference type="InterPro" id="IPR013341">
    <property type="entry name" value="Mandelate_racemase_N_dom"/>
</dbReference>
<name>A0A3G6JI17_LACDL</name>
<evidence type="ECO:0000256" key="1">
    <source>
        <dbReference type="ARBA" id="ARBA00008031"/>
    </source>
</evidence>
<keyword evidence="4 7" id="KW-0413">Isomerase</keyword>
<dbReference type="AlphaFoldDB" id="A0A3G6JI17"/>
<evidence type="ECO:0000256" key="6">
    <source>
        <dbReference type="PIRSR" id="PIRSR634603-3"/>
    </source>
</evidence>
<dbReference type="InterPro" id="IPR036849">
    <property type="entry name" value="Enolase-like_C_sf"/>
</dbReference>
<dbReference type="SFLD" id="SFLDF00009">
    <property type="entry name" value="o-succinylbenzoate_synthase"/>
    <property type="match status" value="1"/>
</dbReference>
<dbReference type="Gene3D" id="3.30.390.10">
    <property type="entry name" value="Enolase-like, N-terminal domain"/>
    <property type="match status" value="1"/>
</dbReference>
<dbReference type="GO" id="GO:0016855">
    <property type="term" value="F:racemase and epimerase activity, acting on amino acids and derivatives"/>
    <property type="evidence" value="ECO:0007669"/>
    <property type="project" value="UniProtKB-UniRule"/>
</dbReference>
<dbReference type="RefSeq" id="WP_035172187.1">
    <property type="nucleotide sequence ID" value="NZ_CP046131.1"/>
</dbReference>
<evidence type="ECO:0000256" key="3">
    <source>
        <dbReference type="ARBA" id="ARBA00022842"/>
    </source>
</evidence>
<sequence length="352" mass="38596">MAEQLAITDLQVDIKQIPLKQPFVTALHRVDAVNAVRVTVRLANGVTGIGTCTPNEKVTGDSLSSARAVIEETIKPLVLGKNLTDWKELLNTVKTSIVHNAPAKAAVEIALYNTRANLFGLTLSQLLGGKGGSVETDYTISIGKAEQMIANAQKMVDQGFKTLKLKLGAGHLKRDIKLVEDLAYAAGPMVHLRLDMNQAWDVRQTMQAAEYWHKQGLLIDFIEQPVPAWDLDSMAYLTRHSPYPIMADESVENYEDAQRVLAKNACDYINIKLMKTGGLSEAQKINDLAESRGVPTMVGSMIESIESLAAACAFYRANPNTIFADLDAIFMVDQDPDLNSYAECFGDNIVVR</sequence>
<reference evidence="9" key="1">
    <citation type="submission" date="2018-07" db="EMBL/GenBank/DDBJ databases">
        <authorList>
            <person name="Somerville V."/>
        </authorList>
    </citation>
    <scope>NUCLEOTIDE SEQUENCE</scope>
    <source>
        <strain evidence="9">NWC_2_2</strain>
    </source>
</reference>
<feature type="binding site" evidence="6">
    <location>
        <position position="223"/>
    </location>
    <ligand>
        <name>Mg(2+)</name>
        <dbReference type="ChEBI" id="CHEBI:18420"/>
    </ligand>
</feature>
<dbReference type="InterPro" id="IPR029017">
    <property type="entry name" value="Enolase-like_N"/>
</dbReference>
<accession>A0A3G6JI17</accession>
<dbReference type="SFLD" id="SFLDG00180">
    <property type="entry name" value="muconate_cycloisomerase"/>
    <property type="match status" value="1"/>
</dbReference>
<dbReference type="PANTHER" id="PTHR48073:SF2">
    <property type="entry name" value="O-SUCCINYLBENZOATE SYNTHASE"/>
    <property type="match status" value="1"/>
</dbReference>
<dbReference type="Pfam" id="PF13378">
    <property type="entry name" value="MR_MLE_C"/>
    <property type="match status" value="1"/>
</dbReference>
<dbReference type="PANTHER" id="PTHR48073">
    <property type="entry name" value="O-SUCCINYLBENZOATE SYNTHASE-RELATED"/>
    <property type="match status" value="1"/>
</dbReference>
<evidence type="ECO:0000259" key="8">
    <source>
        <dbReference type="SMART" id="SM00922"/>
    </source>
</evidence>
<dbReference type="CDD" id="cd03319">
    <property type="entry name" value="L-Ala-DL-Glu_epimerase"/>
    <property type="match status" value="1"/>
</dbReference>
<dbReference type="InterPro" id="IPR029065">
    <property type="entry name" value="Enolase_C-like"/>
</dbReference>
<organism evidence="9">
    <name type="scientific">Lactobacillus delbrueckii subsp. lactis</name>
    <dbReference type="NCBI Taxonomy" id="29397"/>
    <lineage>
        <taxon>Bacteria</taxon>
        <taxon>Bacillati</taxon>
        <taxon>Bacillota</taxon>
        <taxon>Bacilli</taxon>
        <taxon>Lactobacillales</taxon>
        <taxon>Lactobacillaceae</taxon>
        <taxon>Lactobacillus</taxon>
    </lineage>
</organism>
<dbReference type="SUPFAM" id="SSF54826">
    <property type="entry name" value="Enolase N-terminal domain-like"/>
    <property type="match status" value="1"/>
</dbReference>
<protein>
    <recommendedName>
        <fullName evidence="7">Dipeptide epimerase</fullName>
        <ecNumber evidence="7">5.1.1.-</ecNumber>
    </recommendedName>
</protein>
<evidence type="ECO:0000256" key="5">
    <source>
        <dbReference type="PIRSR" id="PIRSR634603-1"/>
    </source>
</evidence>
<feature type="binding site" evidence="6">
    <location>
        <position position="248"/>
    </location>
    <ligand>
        <name>Mg(2+)</name>
        <dbReference type="ChEBI" id="CHEBI:18420"/>
    </ligand>
</feature>
<comment type="cofactor">
    <cofactor evidence="6 7">
        <name>Mg(2+)</name>
        <dbReference type="ChEBI" id="CHEBI:18420"/>
    </cofactor>
    <text evidence="6 7">Binds 1 Mg(2+) ion per subunit.</text>
</comment>
<dbReference type="GO" id="GO:0006518">
    <property type="term" value="P:peptide metabolic process"/>
    <property type="evidence" value="ECO:0007669"/>
    <property type="project" value="UniProtKB-ARBA"/>
</dbReference>
<keyword evidence="3 6" id="KW-0460">Magnesium</keyword>
<dbReference type="InterPro" id="IPR034603">
    <property type="entry name" value="Dipeptide_epimerase"/>
</dbReference>
<feature type="binding site" evidence="6">
    <location>
        <position position="195"/>
    </location>
    <ligand>
        <name>Mg(2+)</name>
        <dbReference type="ChEBI" id="CHEBI:18420"/>
    </ligand>
</feature>
<evidence type="ECO:0000313" key="9">
    <source>
        <dbReference type="EMBL" id="AZA15584.1"/>
    </source>
</evidence>
<dbReference type="Pfam" id="PF02746">
    <property type="entry name" value="MR_MLE_N"/>
    <property type="match status" value="1"/>
</dbReference>
<feature type="active site" description="Proton acceptor; specific for (S)-substrate epimerization" evidence="5">
    <location>
        <position position="272"/>
    </location>
</feature>
<dbReference type="SMART" id="SM00922">
    <property type="entry name" value="MR_MLE"/>
    <property type="match status" value="1"/>
</dbReference>
<dbReference type="InterPro" id="IPR013342">
    <property type="entry name" value="Mandelate_racemase_C"/>
</dbReference>
<feature type="domain" description="Mandelate racemase/muconate lactonizing enzyme C-terminal" evidence="8">
    <location>
        <begin position="145"/>
        <end position="244"/>
    </location>
</feature>
<dbReference type="SUPFAM" id="SSF51604">
    <property type="entry name" value="Enolase C-terminal domain-like"/>
    <property type="match status" value="1"/>
</dbReference>
<evidence type="ECO:0000256" key="4">
    <source>
        <dbReference type="ARBA" id="ARBA00023235"/>
    </source>
</evidence>
<feature type="active site" description="Proton acceptor; specific for (R)-substrate epimerization" evidence="5">
    <location>
        <position position="166"/>
    </location>
</feature>
<dbReference type="FunFam" id="3.30.390.10:FF:000009">
    <property type="entry name" value="Hydrophobic dipeptide epimerase"/>
    <property type="match status" value="1"/>
</dbReference>
<comment type="similarity">
    <text evidence="1 7">Belongs to the mandelate racemase/muconate lactonizing enzyme family.</text>
</comment>
<dbReference type="SFLD" id="SFLDS00001">
    <property type="entry name" value="Enolase"/>
    <property type="match status" value="1"/>
</dbReference>
<dbReference type="EMBL" id="CP031023">
    <property type="protein sequence ID" value="AZA15584.1"/>
    <property type="molecule type" value="Genomic_DNA"/>
</dbReference>